<evidence type="ECO:0000256" key="12">
    <source>
        <dbReference type="SAM" id="Coils"/>
    </source>
</evidence>
<dbReference type="InterPro" id="IPR007895">
    <property type="entry name" value="MASE1"/>
</dbReference>
<keyword evidence="12" id="KW-0175">Coiled coil</keyword>
<feature type="domain" description="Histidine kinase" evidence="14">
    <location>
        <begin position="373"/>
        <end position="593"/>
    </location>
</feature>
<comment type="catalytic activity">
    <reaction evidence="1">
        <text>ATP + protein L-histidine = ADP + protein N-phospho-L-histidine.</text>
        <dbReference type="EC" id="2.7.13.3"/>
    </reaction>
</comment>
<feature type="transmembrane region" description="Helical" evidence="13">
    <location>
        <begin position="190"/>
        <end position="211"/>
    </location>
</feature>
<feature type="transmembrane region" description="Helical" evidence="13">
    <location>
        <begin position="104"/>
        <end position="129"/>
    </location>
</feature>
<dbReference type="InterPro" id="IPR003594">
    <property type="entry name" value="HATPase_dom"/>
</dbReference>
<dbReference type="GO" id="GO:0000155">
    <property type="term" value="F:phosphorelay sensor kinase activity"/>
    <property type="evidence" value="ECO:0007669"/>
    <property type="project" value="InterPro"/>
</dbReference>
<dbReference type="SUPFAM" id="SSF55874">
    <property type="entry name" value="ATPase domain of HSP90 chaperone/DNA topoisomerase II/histidine kinase"/>
    <property type="match status" value="1"/>
</dbReference>
<dbReference type="InterPro" id="IPR050736">
    <property type="entry name" value="Sensor_HK_Regulatory"/>
</dbReference>
<dbReference type="PROSITE" id="PS50109">
    <property type="entry name" value="HIS_KIN"/>
    <property type="match status" value="1"/>
</dbReference>
<dbReference type="Pfam" id="PF00512">
    <property type="entry name" value="HisKA"/>
    <property type="match status" value="1"/>
</dbReference>
<keyword evidence="5" id="KW-0597">Phosphoprotein</keyword>
<dbReference type="EMBL" id="BKCL01000007">
    <property type="protein sequence ID" value="GEQ98525.1"/>
    <property type="molecule type" value="Genomic_DNA"/>
</dbReference>
<dbReference type="Pfam" id="PF02518">
    <property type="entry name" value="HATPase_c"/>
    <property type="match status" value="1"/>
</dbReference>
<evidence type="ECO:0000256" key="2">
    <source>
        <dbReference type="ARBA" id="ARBA00004651"/>
    </source>
</evidence>
<dbReference type="AlphaFoldDB" id="A0A5A7MUG3"/>
<evidence type="ECO:0000259" key="14">
    <source>
        <dbReference type="PROSITE" id="PS50109"/>
    </source>
</evidence>
<evidence type="ECO:0000313" key="15">
    <source>
        <dbReference type="EMBL" id="GEQ98525.1"/>
    </source>
</evidence>
<evidence type="ECO:0000256" key="13">
    <source>
        <dbReference type="SAM" id="Phobius"/>
    </source>
</evidence>
<evidence type="ECO:0000256" key="5">
    <source>
        <dbReference type="ARBA" id="ARBA00022553"/>
    </source>
</evidence>
<feature type="transmembrane region" description="Helical" evidence="13">
    <location>
        <begin position="272"/>
        <end position="293"/>
    </location>
</feature>
<comment type="subcellular location">
    <subcellularLocation>
        <location evidence="2">Cell membrane</location>
        <topology evidence="2">Multi-pass membrane protein</topology>
    </subcellularLocation>
</comment>
<feature type="coiled-coil region" evidence="12">
    <location>
        <begin position="289"/>
        <end position="316"/>
    </location>
</feature>
<dbReference type="InterPro" id="IPR003661">
    <property type="entry name" value="HisK_dim/P_dom"/>
</dbReference>
<dbReference type="InterPro" id="IPR036097">
    <property type="entry name" value="HisK_dim/P_sf"/>
</dbReference>
<dbReference type="PANTHER" id="PTHR43711:SF1">
    <property type="entry name" value="HISTIDINE KINASE 1"/>
    <property type="match status" value="1"/>
</dbReference>
<evidence type="ECO:0000256" key="6">
    <source>
        <dbReference type="ARBA" id="ARBA00022679"/>
    </source>
</evidence>
<accession>A0A5A7MUG3</accession>
<name>A0A5A7MUG3_9PROT</name>
<keyword evidence="9 13" id="KW-1133">Transmembrane helix</keyword>
<evidence type="ECO:0000256" key="11">
    <source>
        <dbReference type="ARBA" id="ARBA00023136"/>
    </source>
</evidence>
<keyword evidence="7 13" id="KW-0812">Transmembrane</keyword>
<gene>
    <name evidence="15" type="ORF">JCM17844_21620</name>
</gene>
<dbReference type="EC" id="2.7.13.3" evidence="3"/>
<keyword evidence="10" id="KW-0902">Two-component regulatory system</keyword>
<dbReference type="SMART" id="SM00387">
    <property type="entry name" value="HATPase_c"/>
    <property type="match status" value="1"/>
</dbReference>
<proteinExistence type="predicted"/>
<dbReference type="Proteomes" id="UP000322084">
    <property type="component" value="Unassembled WGS sequence"/>
</dbReference>
<keyword evidence="4" id="KW-1003">Cell membrane</keyword>
<evidence type="ECO:0000313" key="16">
    <source>
        <dbReference type="Proteomes" id="UP000322084"/>
    </source>
</evidence>
<dbReference type="PRINTS" id="PR00344">
    <property type="entry name" value="BCTRLSENSOR"/>
</dbReference>
<feature type="transmembrane region" description="Helical" evidence="13">
    <location>
        <begin position="25"/>
        <end position="42"/>
    </location>
</feature>
<comment type="caution">
    <text evidence="15">The sequence shown here is derived from an EMBL/GenBank/DDBJ whole genome shotgun (WGS) entry which is preliminary data.</text>
</comment>
<keyword evidence="6" id="KW-0808">Transferase</keyword>
<dbReference type="SMART" id="SM00388">
    <property type="entry name" value="HisKA"/>
    <property type="match status" value="1"/>
</dbReference>
<keyword evidence="8" id="KW-0418">Kinase</keyword>
<dbReference type="InterPro" id="IPR005467">
    <property type="entry name" value="His_kinase_dom"/>
</dbReference>
<evidence type="ECO:0000256" key="9">
    <source>
        <dbReference type="ARBA" id="ARBA00022989"/>
    </source>
</evidence>
<feature type="transmembrane region" description="Helical" evidence="13">
    <location>
        <begin position="149"/>
        <end position="169"/>
    </location>
</feature>
<dbReference type="Gene3D" id="1.10.287.130">
    <property type="match status" value="1"/>
</dbReference>
<dbReference type="GO" id="GO:0005886">
    <property type="term" value="C:plasma membrane"/>
    <property type="evidence" value="ECO:0007669"/>
    <property type="project" value="UniProtKB-SubCell"/>
</dbReference>
<evidence type="ECO:0000256" key="3">
    <source>
        <dbReference type="ARBA" id="ARBA00012438"/>
    </source>
</evidence>
<evidence type="ECO:0000256" key="8">
    <source>
        <dbReference type="ARBA" id="ARBA00022777"/>
    </source>
</evidence>
<evidence type="ECO:0000256" key="4">
    <source>
        <dbReference type="ARBA" id="ARBA00022475"/>
    </source>
</evidence>
<dbReference type="FunFam" id="3.30.565.10:FF:000006">
    <property type="entry name" value="Sensor histidine kinase WalK"/>
    <property type="match status" value="1"/>
</dbReference>
<dbReference type="Gene3D" id="3.30.565.10">
    <property type="entry name" value="Histidine kinase-like ATPase, C-terminal domain"/>
    <property type="match status" value="1"/>
</dbReference>
<evidence type="ECO:0000256" key="1">
    <source>
        <dbReference type="ARBA" id="ARBA00000085"/>
    </source>
</evidence>
<evidence type="ECO:0000256" key="7">
    <source>
        <dbReference type="ARBA" id="ARBA00022692"/>
    </source>
</evidence>
<dbReference type="InterPro" id="IPR004358">
    <property type="entry name" value="Sig_transdc_His_kin-like_C"/>
</dbReference>
<dbReference type="Pfam" id="PF05231">
    <property type="entry name" value="MASE1"/>
    <property type="match status" value="1"/>
</dbReference>
<dbReference type="CDD" id="cd00082">
    <property type="entry name" value="HisKA"/>
    <property type="match status" value="1"/>
</dbReference>
<reference evidence="15 16" key="1">
    <citation type="submission" date="2019-09" db="EMBL/GenBank/DDBJ databases">
        <title>NBRP : Genome information of microbial organism related human and environment.</title>
        <authorList>
            <person name="Hattori M."/>
            <person name="Oshima K."/>
            <person name="Inaba H."/>
            <person name="Suda W."/>
            <person name="Sakamoto M."/>
            <person name="Iino T."/>
            <person name="Kitahara M."/>
            <person name="Oshida Y."/>
            <person name="Iida T."/>
            <person name="Kudo T."/>
            <person name="Itoh T."/>
            <person name="Ohkuma M."/>
        </authorList>
    </citation>
    <scope>NUCLEOTIDE SEQUENCE [LARGE SCALE GENOMIC DNA]</scope>
    <source>
        <strain evidence="15 16">Hi-2</strain>
    </source>
</reference>
<evidence type="ECO:0000256" key="10">
    <source>
        <dbReference type="ARBA" id="ARBA00023012"/>
    </source>
</evidence>
<dbReference type="InterPro" id="IPR036890">
    <property type="entry name" value="HATPase_C_sf"/>
</dbReference>
<dbReference type="SUPFAM" id="SSF47384">
    <property type="entry name" value="Homodimeric domain of signal transducing histidine kinase"/>
    <property type="match status" value="1"/>
</dbReference>
<protein>
    <recommendedName>
        <fullName evidence="3">histidine kinase</fullName>
        <ecNumber evidence="3">2.7.13.3</ecNumber>
    </recommendedName>
</protein>
<organism evidence="15 16">
    <name type="scientific">Iodidimonas gelatinilytica</name>
    <dbReference type="NCBI Taxonomy" id="1236966"/>
    <lineage>
        <taxon>Bacteria</taxon>
        <taxon>Pseudomonadati</taxon>
        <taxon>Pseudomonadota</taxon>
        <taxon>Alphaproteobacteria</taxon>
        <taxon>Iodidimonadales</taxon>
        <taxon>Iodidimonadaceae</taxon>
        <taxon>Iodidimonas</taxon>
    </lineage>
</organism>
<keyword evidence="11 13" id="KW-0472">Membrane</keyword>
<dbReference type="PANTHER" id="PTHR43711">
    <property type="entry name" value="TWO-COMPONENT HISTIDINE KINASE"/>
    <property type="match status" value="1"/>
</dbReference>
<feature type="transmembrane region" description="Helical" evidence="13">
    <location>
        <begin position="241"/>
        <end position="260"/>
    </location>
</feature>
<sequence length="610" mass="67892">MAAYLLAHIFFDAHAKAFQTPLNVTTWYPSIGFTLAFMLYYGPKSLPLVSLSYIAINLLIWENGALNIYTILPPLFKSIASLAGAQYLHKHIGSISRPWTLQMLAHFGVGTLLTSTLAGISTIGFWISSGLRPSSVFFPSLMEWMLGDVIGISIVAPFMLVIFIPHLSLLARNGIQTVLHQNVRFLKENLFFLADLLIGASLLISVIYLVFFSSFGQTYNLLFLNAIPVLWAVLRHGFRGAVLVATTIAISGLASVLYLDESTRFISSRTDIYIFQLFTMILTLASYTLGAAIDELRRAKKSIERHRRELEETVRHRTMELVQENAERRRAEDDLIRINDMLEQRVLDRTKALNEARLHAEHMSEAKTQFLQNISHELRTPLNAVIGFSQLLTREELGPLGQAKYRDYAQNIHSAGSHLLSLVGDLLEMASLTGEERPLQKTVRDLRPMVEEALSMSKPRADAKNIRLAITTHDAAIYVEADQHRLLQVLLNLIGNAIKFSPENSLVDIRLSQENRDAIIEITDQGPGIAEADLPLVFERFWRGNRSDISSVGGMGLGLSIAHSLIQKHGGNLSLGNVPDKGICATIRLPLSAHQATSPDTKTSHKNMAP</sequence>
<dbReference type="CDD" id="cd00075">
    <property type="entry name" value="HATPase"/>
    <property type="match status" value="1"/>
</dbReference>